<dbReference type="AlphaFoldDB" id="A0A974HRU2"/>
<dbReference type="EMBL" id="CM004471">
    <property type="protein sequence ID" value="OCT87571.1"/>
    <property type="molecule type" value="Genomic_DNA"/>
</dbReference>
<organism evidence="1 2">
    <name type="scientific">Xenopus laevis</name>
    <name type="common">African clawed frog</name>
    <dbReference type="NCBI Taxonomy" id="8355"/>
    <lineage>
        <taxon>Eukaryota</taxon>
        <taxon>Metazoa</taxon>
        <taxon>Chordata</taxon>
        <taxon>Craniata</taxon>
        <taxon>Vertebrata</taxon>
        <taxon>Euteleostomi</taxon>
        <taxon>Amphibia</taxon>
        <taxon>Batrachia</taxon>
        <taxon>Anura</taxon>
        <taxon>Pipoidea</taxon>
        <taxon>Pipidae</taxon>
        <taxon>Xenopodinae</taxon>
        <taxon>Xenopus</taxon>
        <taxon>Xenopus</taxon>
    </lineage>
</organism>
<gene>
    <name evidence="1" type="ORF">XELAEV_18021268mg</name>
</gene>
<accession>A0A974HRU2</accession>
<reference evidence="2" key="1">
    <citation type="journal article" date="2016" name="Nature">
        <title>Genome evolution in the allotetraploid frog Xenopus laevis.</title>
        <authorList>
            <person name="Session A.M."/>
            <person name="Uno Y."/>
            <person name="Kwon T."/>
            <person name="Chapman J.A."/>
            <person name="Toyoda A."/>
            <person name="Takahashi S."/>
            <person name="Fukui A."/>
            <person name="Hikosaka A."/>
            <person name="Suzuki A."/>
            <person name="Kondo M."/>
            <person name="van Heeringen S.J."/>
            <person name="Quigley I."/>
            <person name="Heinz S."/>
            <person name="Ogino H."/>
            <person name="Ochi H."/>
            <person name="Hellsten U."/>
            <person name="Lyons J.B."/>
            <person name="Simakov O."/>
            <person name="Putnam N."/>
            <person name="Stites J."/>
            <person name="Kuroki Y."/>
            <person name="Tanaka T."/>
            <person name="Michiue T."/>
            <person name="Watanabe M."/>
            <person name="Bogdanovic O."/>
            <person name="Lister R."/>
            <person name="Georgiou G."/>
            <person name="Paranjpe S.S."/>
            <person name="van Kruijsbergen I."/>
            <person name="Shu S."/>
            <person name="Carlson J."/>
            <person name="Kinoshita T."/>
            <person name="Ohta Y."/>
            <person name="Mawaribuchi S."/>
            <person name="Jenkins J."/>
            <person name="Grimwood J."/>
            <person name="Schmutz J."/>
            <person name="Mitros T."/>
            <person name="Mozaffari S.V."/>
            <person name="Suzuki Y."/>
            <person name="Haramoto Y."/>
            <person name="Yamamoto T.S."/>
            <person name="Takagi C."/>
            <person name="Heald R."/>
            <person name="Miller K."/>
            <person name="Haudenschild C."/>
            <person name="Kitzman J."/>
            <person name="Nakayama T."/>
            <person name="Izutsu Y."/>
            <person name="Robert J."/>
            <person name="Fortriede J."/>
            <person name="Burns K."/>
            <person name="Lotay V."/>
            <person name="Karimi K."/>
            <person name="Yasuoka Y."/>
            <person name="Dichmann D.S."/>
            <person name="Flajnik M.F."/>
            <person name="Houston D.W."/>
            <person name="Shendure J."/>
            <person name="DuPasquier L."/>
            <person name="Vize P.D."/>
            <person name="Zorn A.M."/>
            <person name="Ito M."/>
            <person name="Marcotte E.M."/>
            <person name="Wallingford J.B."/>
            <person name="Ito Y."/>
            <person name="Asashima M."/>
            <person name="Ueno N."/>
            <person name="Matsuda Y."/>
            <person name="Veenstra G.J."/>
            <person name="Fujiyama A."/>
            <person name="Harland R.M."/>
            <person name="Taira M."/>
            <person name="Rokhsar D.S."/>
        </authorList>
    </citation>
    <scope>NUCLEOTIDE SEQUENCE [LARGE SCALE GENOMIC DNA]</scope>
    <source>
        <strain evidence="2">J</strain>
    </source>
</reference>
<evidence type="ECO:0000313" key="2">
    <source>
        <dbReference type="Proteomes" id="UP000694892"/>
    </source>
</evidence>
<dbReference type="Proteomes" id="UP000694892">
    <property type="component" value="Chromosome 3S"/>
</dbReference>
<name>A0A974HRU2_XENLA</name>
<evidence type="ECO:0000313" key="1">
    <source>
        <dbReference type="EMBL" id="OCT87571.1"/>
    </source>
</evidence>
<protein>
    <submittedName>
        <fullName evidence="1">Uncharacterized protein</fullName>
    </submittedName>
</protein>
<sequence length="107" mass="12371">MLGHNANGKTTNAERPRACHVKLQRSQAHALFTCLWFSYLNRTVAIKKPCLQNSSEAVTDEVSIQRKGPTDKRSCSNVFHSYFVKLEYIHQVSCFLLQLLFRLLFIR</sequence>
<proteinExistence type="predicted"/>